<dbReference type="InterPro" id="IPR003347">
    <property type="entry name" value="JmjC_dom"/>
</dbReference>
<comment type="catalytic activity">
    <reaction evidence="1">
        <text>7-[(3S)-3-amino-3-carboxypropyl]wyosine(37) in tRNA(Phe) + S-adenosyl-L-methionine = 7-[(3S)-(3-amino-3-methoxycarbonyl)propyl]wyosine(37) in tRNA(Phe) + S-adenosyl-L-homocysteine</text>
        <dbReference type="Rhea" id="RHEA:36903"/>
        <dbReference type="Rhea" id="RHEA-COMP:10379"/>
        <dbReference type="Rhea" id="RHEA-COMP:11844"/>
        <dbReference type="ChEBI" id="CHEBI:57856"/>
        <dbReference type="ChEBI" id="CHEBI:59789"/>
        <dbReference type="ChEBI" id="CHEBI:73543"/>
        <dbReference type="ChEBI" id="CHEBI:74275"/>
        <dbReference type="EC" id="2.1.1.290"/>
    </reaction>
</comment>
<dbReference type="AlphaFoldDB" id="A0A2T2N9T6"/>
<evidence type="ECO:0000313" key="19">
    <source>
        <dbReference type="Proteomes" id="UP000240883"/>
    </source>
</evidence>
<dbReference type="SUPFAM" id="SSF51197">
    <property type="entry name" value="Clavaminate synthase-like"/>
    <property type="match status" value="1"/>
</dbReference>
<proteinExistence type="inferred from homology"/>
<protein>
    <recommendedName>
        <fullName evidence="6">tRNA wybutosine-synthesizing protein 4</fullName>
        <ecNumber evidence="5">2.1.1.290</ecNumber>
        <ecNumber evidence="4">2.3.1.231</ecNumber>
    </recommendedName>
    <alternativeName>
        <fullName evidence="13">Leucine carboxyl methyltransferase 2</fullName>
    </alternativeName>
    <alternativeName>
        <fullName evidence="14">tRNA(Phe) (7-(3-amino-3-(methoxycarbonyl)propyl)wyosine(37)-N)-methoxycarbonyltransferase</fullName>
    </alternativeName>
    <alternativeName>
        <fullName evidence="12">tRNA(Phe) (7-(3-amino-3-carboxypropyl)wyosine(37)-O)-methyltransferase</fullName>
    </alternativeName>
</protein>
<name>A0A2T2N9T6_CORCC</name>
<dbReference type="GO" id="GO:0031591">
    <property type="term" value="P:wybutosine biosynthetic process"/>
    <property type="evidence" value="ECO:0007669"/>
    <property type="project" value="TreeGrafter"/>
</dbReference>
<evidence type="ECO:0000256" key="1">
    <source>
        <dbReference type="ARBA" id="ARBA00001806"/>
    </source>
</evidence>
<evidence type="ECO:0000256" key="10">
    <source>
        <dbReference type="ARBA" id="ARBA00022694"/>
    </source>
</evidence>
<dbReference type="Pfam" id="PF13418">
    <property type="entry name" value="Beta-prop_TYW4"/>
    <property type="match status" value="1"/>
</dbReference>
<evidence type="ECO:0000256" key="6">
    <source>
        <dbReference type="ARBA" id="ARBA00018045"/>
    </source>
</evidence>
<evidence type="ECO:0000256" key="12">
    <source>
        <dbReference type="ARBA" id="ARBA00029750"/>
    </source>
</evidence>
<dbReference type="SUPFAM" id="SSF50965">
    <property type="entry name" value="Galactose oxidase, central domain"/>
    <property type="match status" value="1"/>
</dbReference>
<feature type="region of interest" description="Disordered" evidence="16">
    <location>
        <begin position="719"/>
        <end position="748"/>
    </location>
</feature>
<evidence type="ECO:0000256" key="5">
    <source>
        <dbReference type="ARBA" id="ARBA00012779"/>
    </source>
</evidence>
<feature type="region of interest" description="Disordered" evidence="16">
    <location>
        <begin position="1"/>
        <end position="22"/>
    </location>
</feature>
<dbReference type="EC" id="2.1.1.290" evidence="5"/>
<comment type="function">
    <text evidence="11">Probable S-adenosyl-L-methionine-dependent methyltransferase that acts as a component of the wybutosine biosynthesis pathway. Wybutosine is a hyper modified guanosine with a tricyclic base found at the 3'-position adjacent to the anticodon of eukaryotic phenylalanine tRNA. May methylate the carboxyl group of leucine residues to form alpha-leucine ester residues.</text>
</comment>
<feature type="region of interest" description="Disordered" evidence="16">
    <location>
        <begin position="929"/>
        <end position="953"/>
    </location>
</feature>
<dbReference type="PANTHER" id="PTHR46529:SF1">
    <property type="entry name" value="TRNA WYBUTOSINE-SYNTHESIZING PROTEIN 4"/>
    <property type="match status" value="1"/>
</dbReference>
<dbReference type="InterPro" id="IPR007213">
    <property type="entry name" value="Ppm1/Ppm2/Tcmp"/>
</dbReference>
<evidence type="ECO:0000256" key="7">
    <source>
        <dbReference type="ARBA" id="ARBA00022603"/>
    </source>
</evidence>
<evidence type="ECO:0000256" key="8">
    <source>
        <dbReference type="ARBA" id="ARBA00022679"/>
    </source>
</evidence>
<dbReference type="Proteomes" id="UP000240883">
    <property type="component" value="Unassembled WGS sequence"/>
</dbReference>
<evidence type="ECO:0000256" key="15">
    <source>
        <dbReference type="ARBA" id="ARBA00049250"/>
    </source>
</evidence>
<keyword evidence="10" id="KW-0819">tRNA processing</keyword>
<dbReference type="EMBL" id="KZ678142">
    <property type="protein sequence ID" value="PSN62173.1"/>
    <property type="molecule type" value="Genomic_DNA"/>
</dbReference>
<comment type="pathway">
    <text evidence="2">tRNA modification; wybutosine-tRNA(Phe) biosynthesis.</text>
</comment>
<evidence type="ECO:0000256" key="2">
    <source>
        <dbReference type="ARBA" id="ARBA00004797"/>
    </source>
</evidence>
<dbReference type="PANTHER" id="PTHR46529">
    <property type="entry name" value="TRNA WYBUTOSINE-SYNTHESIZING PROTEIN 4"/>
    <property type="match status" value="1"/>
</dbReference>
<keyword evidence="19" id="KW-1185">Reference proteome</keyword>
<dbReference type="InterPro" id="IPR029063">
    <property type="entry name" value="SAM-dependent_MTases_sf"/>
</dbReference>
<gene>
    <name evidence="18" type="ORF">BS50DRAFT_139302</name>
</gene>
<dbReference type="Gene3D" id="6.10.140.1470">
    <property type="match status" value="1"/>
</dbReference>
<feature type="domain" description="JmjC" evidence="17">
    <location>
        <begin position="852"/>
        <end position="1008"/>
    </location>
</feature>
<comment type="similarity">
    <text evidence="3">Belongs to the methyltransferase superfamily. LCMT family.</text>
</comment>
<dbReference type="FunFam" id="2.60.120.650:FF:000043">
    <property type="entry name" value="tRNA wybutosine-synthesizing protein 4"/>
    <property type="match status" value="1"/>
</dbReference>
<dbReference type="SUPFAM" id="SSF53335">
    <property type="entry name" value="S-adenosyl-L-methionine-dependent methyltransferases"/>
    <property type="match status" value="1"/>
</dbReference>
<dbReference type="EC" id="2.3.1.231" evidence="4"/>
<evidence type="ECO:0000259" key="17">
    <source>
        <dbReference type="PROSITE" id="PS51184"/>
    </source>
</evidence>
<comment type="catalytic activity">
    <reaction evidence="15">
        <text>7-[(3S)-(3-amino-3-methoxycarbonyl)propyl]wyosine(37) in tRNA(Phe) + S-adenosyl-L-methionine + CO2 = wybutosine(37) in tRNA(Phe) + S-adenosyl-L-homocysteine + 2 H(+)</text>
        <dbReference type="Rhea" id="RHEA:37119"/>
        <dbReference type="Rhea" id="RHEA-COMP:11844"/>
        <dbReference type="Rhea" id="RHEA-COMP:11847"/>
        <dbReference type="ChEBI" id="CHEBI:15378"/>
        <dbReference type="ChEBI" id="CHEBI:16526"/>
        <dbReference type="ChEBI" id="CHEBI:57856"/>
        <dbReference type="ChEBI" id="CHEBI:59789"/>
        <dbReference type="ChEBI" id="CHEBI:73544"/>
        <dbReference type="ChEBI" id="CHEBI:74275"/>
        <dbReference type="EC" id="2.3.1.231"/>
    </reaction>
</comment>
<dbReference type="Gene3D" id="3.40.50.150">
    <property type="entry name" value="Vaccinia Virus protein VP39"/>
    <property type="match status" value="1"/>
</dbReference>
<evidence type="ECO:0000256" key="16">
    <source>
        <dbReference type="SAM" id="MobiDB-lite"/>
    </source>
</evidence>
<dbReference type="UniPathway" id="UPA00375"/>
<keyword evidence="9" id="KW-0949">S-adenosyl-L-methionine</keyword>
<dbReference type="STRING" id="1448308.A0A2T2N9T6"/>
<evidence type="ECO:0000313" key="18">
    <source>
        <dbReference type="EMBL" id="PSN62173.1"/>
    </source>
</evidence>
<dbReference type="PROSITE" id="PS51184">
    <property type="entry name" value="JMJC"/>
    <property type="match status" value="1"/>
</dbReference>
<sequence length="1055" mass="116249">MAPPRKMRPGKGPVKGKTHARSVQEIKDDSIMNTNDSSIVSKRCVSKLYFSSEPDFYEPFVGKYTRRNPLINRGYWLRMHAVEQAVRQFLVEDSQKTKIVVNLGCGYDPLPFQFWHRYPDLSKDAVFVDVDYPQLIGRKRNRMLNNDLLRDALLRTNLRPAESPLYLRSDKYMALGCDLKDLATLEKTLRAEFQVPACSFLFVAEVSLTYMPLADSDALVHWANTLDDAKFCMLEQYLPQGPDHPFAQTMLKHFDKLQTPIQAVKKHKTLSQHSSRFLHAGWTTLDIARNLWDLWSDETFTPPAVRRGLDAVEPFDEWEEFALFAGHYFLIVASNTPRQKSSGPSTTVTVDAEAQGFNGTSGKSLALTSHTCPRDKNLTPRRFGAAFSLDRETAAFHGGQGPQRRLSCIDLLGRTGPLPNIQPFPGPDARICHSITSIDGTDAALLVGGRGSPAQALADCWLIKHGVWQQVHELSPGRYRHSSTRLSMRVNDCEMMDGILVFGGKTSNGTVLDEWTVWTPNNGWQTIPVDGARPCARFGAAISTMGSGNNRGLVVGGMNPDGTVLDDIWEWHVSAAYPPQLKFTNRTNEISHQGKFSTHARVGATLVPYGDSLLLIGGVNKREILSLPEDFLVISCGTTIQAETPSISLERPVWPLLVGAGVLATSEHEILIAGGGAVCFSMGSFWNEGYISISRPGEQVPQGWTVGISDQASQDKASELSLGNQVKRDAQATPTKSGKKGAKTAKNRGPKLITIPRVQLNTAEDFQKLIAASKPAIIEGQNLGSCTERWTLDYLKDKLGADREVVVHDCDSDRMTFASKNFQYVKKPLVEFIDGIAQGSRSYLRSASSTQPNRTPTNLEDDFPAIASDFELSDVFAQVKENQHSSPLRISGPVSLWLHYDVLANILCQIRGTKTLYLFPPGDVSQLSYAPGSSSSNRSPHSLISPSGPATTHPHLASLSPSDILFIPPMWSHTATPESSDGISIAINIFFKNLDAGYAAGKDVYGNRDLAGYENGRRDVDKIVRGFKGVPADLAKFYLDRLAGELVERGKKLDG</sequence>
<organism evidence="18 19">
    <name type="scientific">Corynespora cassiicola Philippines</name>
    <dbReference type="NCBI Taxonomy" id="1448308"/>
    <lineage>
        <taxon>Eukaryota</taxon>
        <taxon>Fungi</taxon>
        <taxon>Dikarya</taxon>
        <taxon>Ascomycota</taxon>
        <taxon>Pezizomycotina</taxon>
        <taxon>Dothideomycetes</taxon>
        <taxon>Pleosporomycetidae</taxon>
        <taxon>Pleosporales</taxon>
        <taxon>Corynesporascaceae</taxon>
        <taxon>Corynespora</taxon>
    </lineage>
</organism>
<dbReference type="GO" id="GO:0030488">
    <property type="term" value="P:tRNA methylation"/>
    <property type="evidence" value="ECO:0007669"/>
    <property type="project" value="TreeGrafter"/>
</dbReference>
<dbReference type="GO" id="GO:0008175">
    <property type="term" value="F:tRNA methyltransferase activity"/>
    <property type="evidence" value="ECO:0007669"/>
    <property type="project" value="TreeGrafter"/>
</dbReference>
<dbReference type="Gene3D" id="2.120.10.80">
    <property type="entry name" value="Kelch-type beta propeller"/>
    <property type="match status" value="1"/>
</dbReference>
<dbReference type="InterPro" id="IPR015915">
    <property type="entry name" value="Kelch-typ_b-propeller"/>
</dbReference>
<evidence type="ECO:0000256" key="4">
    <source>
        <dbReference type="ARBA" id="ARBA00012155"/>
    </source>
</evidence>
<dbReference type="InterPro" id="IPR011043">
    <property type="entry name" value="Gal_Oxase/kelch_b-propeller"/>
</dbReference>
<feature type="compositionally biased region" description="Basic residues" evidence="16">
    <location>
        <begin position="737"/>
        <end position="748"/>
    </location>
</feature>
<evidence type="ECO:0000256" key="13">
    <source>
        <dbReference type="ARBA" id="ARBA00030231"/>
    </source>
</evidence>
<dbReference type="Pfam" id="PF13621">
    <property type="entry name" value="Cupin_8"/>
    <property type="match status" value="1"/>
</dbReference>
<keyword evidence="8 18" id="KW-0808">Transferase</keyword>
<reference evidence="18 19" key="1">
    <citation type="journal article" date="2018" name="Front. Microbiol.">
        <title>Genome-Wide Analysis of Corynespora cassiicola Leaf Fall Disease Putative Effectors.</title>
        <authorList>
            <person name="Lopez D."/>
            <person name="Ribeiro S."/>
            <person name="Label P."/>
            <person name="Fumanal B."/>
            <person name="Venisse J.S."/>
            <person name="Kohler A."/>
            <person name="de Oliveira R.R."/>
            <person name="Labutti K."/>
            <person name="Lipzen A."/>
            <person name="Lail K."/>
            <person name="Bauer D."/>
            <person name="Ohm R.A."/>
            <person name="Barry K.W."/>
            <person name="Spatafora J."/>
            <person name="Grigoriev I.V."/>
            <person name="Martin F.M."/>
            <person name="Pujade-Renaud V."/>
        </authorList>
    </citation>
    <scope>NUCLEOTIDE SEQUENCE [LARGE SCALE GENOMIC DNA]</scope>
    <source>
        <strain evidence="18 19">Philippines</strain>
    </source>
</reference>
<evidence type="ECO:0000256" key="9">
    <source>
        <dbReference type="ARBA" id="ARBA00022691"/>
    </source>
</evidence>
<dbReference type="InterPro" id="IPR041667">
    <property type="entry name" value="Cupin_8"/>
</dbReference>
<evidence type="ECO:0000256" key="14">
    <source>
        <dbReference type="ARBA" id="ARBA00030847"/>
    </source>
</evidence>
<evidence type="ECO:0000256" key="11">
    <source>
        <dbReference type="ARBA" id="ARBA00025588"/>
    </source>
</evidence>
<dbReference type="OrthoDB" id="47172at2759"/>
<dbReference type="FunFam" id="3.40.50.150:FF:000383">
    <property type="entry name" value="Leucine carboxyl methyltransferase 2"/>
    <property type="match status" value="1"/>
</dbReference>
<dbReference type="Gene3D" id="2.60.120.650">
    <property type="entry name" value="Cupin"/>
    <property type="match status" value="1"/>
</dbReference>
<feature type="compositionally biased region" description="Low complexity" evidence="16">
    <location>
        <begin position="929"/>
        <end position="947"/>
    </location>
</feature>
<keyword evidence="7 18" id="KW-0489">Methyltransferase</keyword>
<evidence type="ECO:0000256" key="3">
    <source>
        <dbReference type="ARBA" id="ARBA00010703"/>
    </source>
</evidence>
<feature type="compositionally biased region" description="Basic residues" evidence="16">
    <location>
        <begin position="1"/>
        <end position="20"/>
    </location>
</feature>
<dbReference type="Pfam" id="PF04072">
    <property type="entry name" value="LCM"/>
    <property type="match status" value="1"/>
</dbReference>
<accession>A0A2T2N9T6</accession>